<accession>A0A172YUD7</accession>
<dbReference type="AlphaFoldDB" id="A0A172YUD7"/>
<gene>
    <name evidence="1" type="ORF">A7J50_0291</name>
</gene>
<dbReference type="PATRIC" id="fig|219572.3.peg.296"/>
<dbReference type="STRING" id="219572.A7J50_0291"/>
<evidence type="ECO:0000313" key="2">
    <source>
        <dbReference type="Proteomes" id="UP000077829"/>
    </source>
</evidence>
<dbReference type="KEGG" id="panr:A7J50_0291"/>
<organism evidence="1 2">
    <name type="scientific">Pseudomonas antarctica</name>
    <dbReference type="NCBI Taxonomy" id="219572"/>
    <lineage>
        <taxon>Bacteria</taxon>
        <taxon>Pseudomonadati</taxon>
        <taxon>Pseudomonadota</taxon>
        <taxon>Gammaproteobacteria</taxon>
        <taxon>Pseudomonadales</taxon>
        <taxon>Pseudomonadaceae</taxon>
        <taxon>Pseudomonas</taxon>
    </lineage>
</organism>
<reference evidence="1 2" key="1">
    <citation type="submission" date="2016-05" db="EMBL/GenBank/DDBJ databases">
        <title>Complete genome sequence of Pseudomonas antarctica PAMC 27494.</title>
        <authorList>
            <person name="Lee J."/>
        </authorList>
    </citation>
    <scope>NUCLEOTIDE SEQUENCE [LARGE SCALE GENOMIC DNA]</scope>
    <source>
        <strain evidence="1 2">PAMC 27494</strain>
    </source>
</reference>
<dbReference type="RefSeq" id="WP_156526244.1">
    <property type="nucleotide sequence ID" value="NZ_CP015600.1"/>
</dbReference>
<protein>
    <submittedName>
        <fullName evidence="1">Uncharacterized protein</fullName>
    </submittedName>
</protein>
<proteinExistence type="predicted"/>
<name>A0A172YUD7_9PSED</name>
<sequence>MKRYHSWICDEECSTNSIRLSVLVICYNSCILEVDSFYKDIEESLKRLEVLPDCVYFVGNSAQLRVAKNALSPEQNQREILIKRGQRYGTDFVKVYNFFAWDGTNFVEHSLYPGPTIEFKIDGRKLFLPGLLSLIEENNVVHLAPSGHSFKHPSGNINKLFIQSRELASNEAQLYVLGYALAAKYFDKLISSRLILIDTMGIYSVVKTALQLVGGSAEIQSFHSYENLALISEPDVEYFCVISASTSGSMARKLVKQNFKPEKILTLIDISDQGREGGVLIPLSKMSRSYSNLVSDELGTLIELIGENFTSKAKPPKSVTVALKHNPDHLGEILKKFGLDGVLPLNSMTAGKSRLIELDASRLLTDAEFSHWLDIEINWSVSMAINCIVYCGGESSRLLAELALQKVKSRLDSSIQIHLVSQDELSSLTDATVTGVLVVSAVVGDGGGLRDVSRDLRNFVDATIPRHFIAAVGLPQTEASWGKLTDFLTRNPTSRKYGFSNWLLLPIGYDGVETAWRRLGKLSAEAEQADPSISGLDIDIARNSLDMVSVLIENNYHSFLPKPDGEKLDLSHGFLFFEAGSEIAEAYDKVSQSAVYLTMTSVLQKAREHKDHAIQLKASGYESVVLSPECFLRFNDNILQACFLRAAHPHELDYSASPDLSKLMKEFLLKVFQRHSHKFGDASLEFAAALAVGSLKLSEPDTKVLISTAISIMKDVASPLLGFLVMAHIKHSN</sequence>
<dbReference type="EMBL" id="CP015600">
    <property type="protein sequence ID" value="ANF83740.1"/>
    <property type="molecule type" value="Genomic_DNA"/>
</dbReference>
<dbReference type="Proteomes" id="UP000077829">
    <property type="component" value="Chromosome"/>
</dbReference>
<evidence type="ECO:0000313" key="1">
    <source>
        <dbReference type="EMBL" id="ANF83740.1"/>
    </source>
</evidence>